<dbReference type="GO" id="GO:0006412">
    <property type="term" value="P:translation"/>
    <property type="evidence" value="ECO:0007669"/>
    <property type="project" value="InterPro"/>
</dbReference>
<evidence type="ECO:0000256" key="3">
    <source>
        <dbReference type="ARBA" id="ARBA00023274"/>
    </source>
</evidence>
<dbReference type="EMBL" id="FR824159">
    <property type="protein sequence ID" value="CCA21181.1"/>
    <property type="molecule type" value="Genomic_DNA"/>
</dbReference>
<dbReference type="Pfam" id="PF00832">
    <property type="entry name" value="Ribosomal_L39"/>
    <property type="match status" value="1"/>
</dbReference>
<dbReference type="GO" id="GO:0003735">
    <property type="term" value="F:structural constituent of ribosome"/>
    <property type="evidence" value="ECO:0007669"/>
    <property type="project" value="InterPro"/>
</dbReference>
<dbReference type="PANTHER" id="PTHR19970:SF0">
    <property type="entry name" value="LARGE RIBOSOMAL SUBUNIT PROTEIN EL39"/>
    <property type="match status" value="1"/>
</dbReference>
<keyword evidence="2" id="KW-0689">Ribosomal protein</keyword>
<dbReference type="AlphaFoldDB" id="F0WIT7"/>
<organism evidence="4">
    <name type="scientific">Albugo laibachii Nc14</name>
    <dbReference type="NCBI Taxonomy" id="890382"/>
    <lineage>
        <taxon>Eukaryota</taxon>
        <taxon>Sar</taxon>
        <taxon>Stramenopiles</taxon>
        <taxon>Oomycota</taxon>
        <taxon>Peronosporomycetes</taxon>
        <taxon>Albuginales</taxon>
        <taxon>Albuginaceae</taxon>
        <taxon>Albugo</taxon>
    </lineage>
</organism>
<evidence type="ECO:0000256" key="1">
    <source>
        <dbReference type="ARBA" id="ARBA00009339"/>
    </source>
</evidence>
<sequence>MTWRIMSLHFSAICKSAHKSPQNGTLPRRNFVLTRSTHTRTVYSICLLVKPSHKTFRVKKILAKKQRQNRPIPQWIRLCTDNKIRYHSLLSEIGRLE</sequence>
<name>F0WIT7_9STRA</name>
<reference evidence="4" key="2">
    <citation type="submission" date="2011-02" db="EMBL/GenBank/DDBJ databases">
        <authorList>
            <person name="MacLean D."/>
        </authorList>
    </citation>
    <scope>NUCLEOTIDE SEQUENCE</scope>
</reference>
<dbReference type="SUPFAM" id="SSF48662">
    <property type="entry name" value="Ribosomal protein L39e"/>
    <property type="match status" value="1"/>
</dbReference>
<evidence type="ECO:0000313" key="4">
    <source>
        <dbReference type="EMBL" id="CCA21181.1"/>
    </source>
</evidence>
<evidence type="ECO:0000256" key="2">
    <source>
        <dbReference type="ARBA" id="ARBA00022980"/>
    </source>
</evidence>
<dbReference type="FunFam" id="1.10.1620.10:FF:000001">
    <property type="entry name" value="60S ribosomal protein-like L39"/>
    <property type="match status" value="1"/>
</dbReference>
<keyword evidence="3" id="KW-0687">Ribonucleoprotein</keyword>
<gene>
    <name evidence="4" type="primary">AlNc14C114G6472</name>
    <name evidence="4" type="ORF">ALNC14_073240</name>
</gene>
<protein>
    <submittedName>
        <fullName evidence="4">Uncharacterized protein AlNc14C114G6472</fullName>
    </submittedName>
</protein>
<accession>F0WIT7</accession>
<dbReference type="InterPro" id="IPR023626">
    <property type="entry name" value="Ribosomal_eL39_dom_sf"/>
</dbReference>
<dbReference type="GO" id="GO:0022625">
    <property type="term" value="C:cytosolic large ribosomal subunit"/>
    <property type="evidence" value="ECO:0007669"/>
    <property type="project" value="TreeGrafter"/>
</dbReference>
<dbReference type="HOGENOM" id="CLU_2351019_0_0_1"/>
<reference evidence="4" key="1">
    <citation type="journal article" date="2011" name="PLoS Biol.">
        <title>Gene gain and loss during evolution of obligate parasitism in the white rust pathogen of Arabidopsis thaliana.</title>
        <authorList>
            <person name="Kemen E."/>
            <person name="Gardiner A."/>
            <person name="Schultz-Larsen T."/>
            <person name="Kemen A.C."/>
            <person name="Balmuth A.L."/>
            <person name="Robert-Seilaniantz A."/>
            <person name="Bailey K."/>
            <person name="Holub E."/>
            <person name="Studholme D.J."/>
            <person name="Maclean D."/>
            <person name="Jones J.D."/>
        </authorList>
    </citation>
    <scope>NUCLEOTIDE SEQUENCE</scope>
</reference>
<dbReference type="Gene3D" id="1.10.1620.10">
    <property type="entry name" value="Ribosomal protein L39e"/>
    <property type="match status" value="1"/>
</dbReference>
<dbReference type="InterPro" id="IPR000077">
    <property type="entry name" value="Ribosomal_eL39"/>
</dbReference>
<comment type="similarity">
    <text evidence="1">Belongs to the eukaryotic ribosomal protein eL39 family.</text>
</comment>
<dbReference type="PANTHER" id="PTHR19970">
    <property type="entry name" value="RIBOSOMAL PROTEIN L39E"/>
    <property type="match status" value="1"/>
</dbReference>
<proteinExistence type="inferred from homology"/>